<comment type="catalytic activity">
    <reaction evidence="1">
        <text>a 2'-deoxyribonucleoside 5'-phosphate + H2O = a 2'-deoxyribonucleoside + phosphate</text>
        <dbReference type="Rhea" id="RHEA:36167"/>
        <dbReference type="ChEBI" id="CHEBI:15377"/>
        <dbReference type="ChEBI" id="CHEBI:18274"/>
        <dbReference type="ChEBI" id="CHEBI:43474"/>
        <dbReference type="ChEBI" id="CHEBI:65317"/>
        <dbReference type="EC" id="3.1.3.89"/>
    </reaction>
</comment>
<dbReference type="GO" id="GO:0002953">
    <property type="term" value="F:5'-deoxynucleotidase activity"/>
    <property type="evidence" value="ECO:0007669"/>
    <property type="project" value="UniProtKB-EC"/>
</dbReference>
<dbReference type="InterPro" id="IPR039356">
    <property type="entry name" value="YfbR/HDDC2"/>
</dbReference>
<comment type="subunit">
    <text evidence="4">Homodimer.</text>
</comment>
<dbReference type="InterPro" id="IPR003607">
    <property type="entry name" value="HD/PDEase_dom"/>
</dbReference>
<dbReference type="Gene3D" id="1.10.3210.10">
    <property type="entry name" value="Hypothetical protein af1432"/>
    <property type="match status" value="2"/>
</dbReference>
<keyword evidence="7" id="KW-0378">Hydrolase</keyword>
<dbReference type="PANTHER" id="PTHR11845">
    <property type="entry name" value="5'-DEOXYNUCLEOTIDASE HDDC2"/>
    <property type="match status" value="1"/>
</dbReference>
<dbReference type="GO" id="GO:0005737">
    <property type="term" value="C:cytoplasm"/>
    <property type="evidence" value="ECO:0007669"/>
    <property type="project" value="TreeGrafter"/>
</dbReference>
<keyword evidence="6" id="KW-0479">Metal-binding</keyword>
<comment type="cofactor">
    <cofactor evidence="3">
        <name>Co(2+)</name>
        <dbReference type="ChEBI" id="CHEBI:48828"/>
    </cofactor>
</comment>
<feature type="domain" description="HD/PDEase" evidence="8">
    <location>
        <begin position="243"/>
        <end position="385"/>
    </location>
</feature>
<evidence type="ECO:0000313" key="9">
    <source>
        <dbReference type="EMBL" id="PIP23233.1"/>
    </source>
</evidence>
<evidence type="ECO:0000313" key="10">
    <source>
        <dbReference type="Proteomes" id="UP000230273"/>
    </source>
</evidence>
<dbReference type="EC" id="3.1.3.89" evidence="5"/>
<protein>
    <recommendedName>
        <fullName evidence="5">5'-deoxynucleotidase</fullName>
        <ecNumber evidence="5">3.1.3.89</ecNumber>
    </recommendedName>
</protein>
<dbReference type="Proteomes" id="UP000230273">
    <property type="component" value="Unassembled WGS sequence"/>
</dbReference>
<evidence type="ECO:0000256" key="6">
    <source>
        <dbReference type="ARBA" id="ARBA00022723"/>
    </source>
</evidence>
<evidence type="ECO:0000256" key="4">
    <source>
        <dbReference type="ARBA" id="ARBA00011738"/>
    </source>
</evidence>
<name>A0A2G9YWY3_9BACT</name>
<evidence type="ECO:0000256" key="3">
    <source>
        <dbReference type="ARBA" id="ARBA00001941"/>
    </source>
</evidence>
<evidence type="ECO:0000256" key="1">
    <source>
        <dbReference type="ARBA" id="ARBA00001638"/>
    </source>
</evidence>
<proteinExistence type="predicted"/>
<comment type="cofactor">
    <cofactor evidence="2">
        <name>Mn(2+)</name>
        <dbReference type="ChEBI" id="CHEBI:29035"/>
    </cofactor>
</comment>
<evidence type="ECO:0000259" key="8">
    <source>
        <dbReference type="SMART" id="SM00471"/>
    </source>
</evidence>
<accession>A0A2G9YWY3</accession>
<evidence type="ECO:0000256" key="2">
    <source>
        <dbReference type="ARBA" id="ARBA00001936"/>
    </source>
</evidence>
<dbReference type="SMART" id="SM00471">
    <property type="entry name" value="HDc"/>
    <property type="match status" value="2"/>
</dbReference>
<evidence type="ECO:0000256" key="5">
    <source>
        <dbReference type="ARBA" id="ARBA00012964"/>
    </source>
</evidence>
<evidence type="ECO:0000256" key="7">
    <source>
        <dbReference type="ARBA" id="ARBA00022801"/>
    </source>
</evidence>
<gene>
    <name evidence="9" type="ORF">COX36_04435</name>
</gene>
<reference evidence="9 10" key="1">
    <citation type="submission" date="2017-09" db="EMBL/GenBank/DDBJ databases">
        <title>Depth-based differentiation of microbial function through sediment-hosted aquifers and enrichment of novel symbionts in the deep terrestrial subsurface.</title>
        <authorList>
            <person name="Probst A.J."/>
            <person name="Ladd B."/>
            <person name="Jarett J.K."/>
            <person name="Geller-Mcgrath D.E."/>
            <person name="Sieber C.M."/>
            <person name="Emerson J.B."/>
            <person name="Anantharaman K."/>
            <person name="Thomas B.C."/>
            <person name="Malmstrom R."/>
            <person name="Stieglmeier M."/>
            <person name="Klingl A."/>
            <person name="Woyke T."/>
            <person name="Ryan C.M."/>
            <person name="Banfield J.F."/>
        </authorList>
    </citation>
    <scope>NUCLEOTIDE SEQUENCE [LARGE SCALE GENOMIC DNA]</scope>
    <source>
        <strain evidence="9">CG23_combo_of_CG06-09_8_20_14_all_38_19</strain>
    </source>
</reference>
<sequence length="423" mass="50583">MKELLDFFTKIGKLKKMPRRGWVINQIKTPESIADHTFRATIVGWVLGKEKSGLNIEKLLKIALVHNLSKIYSGDITPYDSILAQSKKKIKEIIETWPKFSKAEREKICKKKYQREKKALEKLISKLSPSLKKEIKNLWLDYEKGLTPEGRFFNQADRMENFLQALEYWKKYKKPSLGPWQEWAKEFFDDHLLIKVKNVLERRFLNSKKEDDNEIRKLTDFLTEIGRLKDIKRKGIMFYGVKDPETTAEHTFRMTLLAWILGRIDKRLNIEKVIKISLVHDLCEVYVGDITPYDGLLPEDEKERYEFVRKWPRLLKKVKEKRYTQKFKKEKQSLEKLVKKLPQGLKKEIFNLWWDYEIRSSKEGIFVHQIDRAENLLEAFDCYRRDKSFPTKPWWQHAEEVIDNPIILKFLNEISKEELKLKS</sequence>
<dbReference type="Pfam" id="PF13023">
    <property type="entry name" value="HD_3"/>
    <property type="match status" value="2"/>
</dbReference>
<organism evidence="9 10">
    <name type="scientific">Candidatus Nealsonbacteria bacterium CG23_combo_of_CG06-09_8_20_14_all_38_19</name>
    <dbReference type="NCBI Taxonomy" id="1974721"/>
    <lineage>
        <taxon>Bacteria</taxon>
        <taxon>Candidatus Nealsoniibacteriota</taxon>
    </lineage>
</organism>
<dbReference type="SUPFAM" id="SSF109604">
    <property type="entry name" value="HD-domain/PDEase-like"/>
    <property type="match status" value="2"/>
</dbReference>
<comment type="caution">
    <text evidence="9">The sequence shown here is derived from an EMBL/GenBank/DDBJ whole genome shotgun (WGS) entry which is preliminary data.</text>
</comment>
<dbReference type="InterPro" id="IPR006674">
    <property type="entry name" value="HD_domain"/>
</dbReference>
<dbReference type="AlphaFoldDB" id="A0A2G9YWY3"/>
<dbReference type="EMBL" id="PCRP01000070">
    <property type="protein sequence ID" value="PIP23233.1"/>
    <property type="molecule type" value="Genomic_DNA"/>
</dbReference>
<dbReference type="GO" id="GO:0046872">
    <property type="term" value="F:metal ion binding"/>
    <property type="evidence" value="ECO:0007669"/>
    <property type="project" value="UniProtKB-KW"/>
</dbReference>
<feature type="domain" description="HD/PDEase" evidence="8">
    <location>
        <begin position="29"/>
        <end position="171"/>
    </location>
</feature>
<dbReference type="PANTHER" id="PTHR11845:SF13">
    <property type="entry name" value="5'-DEOXYNUCLEOTIDASE HDDC2"/>
    <property type="match status" value="1"/>
</dbReference>